<name>A0ABW0YQL6_9BACI</name>
<evidence type="ECO:0000313" key="3">
    <source>
        <dbReference type="Proteomes" id="UP001596142"/>
    </source>
</evidence>
<keyword evidence="3" id="KW-1185">Reference proteome</keyword>
<reference evidence="3" key="1">
    <citation type="journal article" date="2019" name="Int. J. Syst. Evol. Microbiol.">
        <title>The Global Catalogue of Microorganisms (GCM) 10K type strain sequencing project: providing services to taxonomists for standard genome sequencing and annotation.</title>
        <authorList>
            <consortium name="The Broad Institute Genomics Platform"/>
            <consortium name="The Broad Institute Genome Sequencing Center for Infectious Disease"/>
            <person name="Wu L."/>
            <person name="Ma J."/>
        </authorList>
    </citation>
    <scope>NUCLEOTIDE SEQUENCE [LARGE SCALE GENOMIC DNA]</scope>
    <source>
        <strain evidence="3">CECT 7184</strain>
    </source>
</reference>
<comment type="caution">
    <text evidence="2">The sequence shown here is derived from an EMBL/GenBank/DDBJ whole genome shotgun (WGS) entry which is preliminary data.</text>
</comment>
<proteinExistence type="predicted"/>
<organism evidence="2 3">
    <name type="scientific">Thalassorhabdus alkalitolerans</name>
    <dbReference type="NCBI Taxonomy" id="2282697"/>
    <lineage>
        <taxon>Bacteria</taxon>
        <taxon>Bacillati</taxon>
        <taxon>Bacillota</taxon>
        <taxon>Bacilli</taxon>
        <taxon>Bacillales</taxon>
        <taxon>Bacillaceae</taxon>
        <taxon>Thalassorhabdus</taxon>
    </lineage>
</organism>
<dbReference type="InterPro" id="IPR009057">
    <property type="entry name" value="Homeodomain-like_sf"/>
</dbReference>
<dbReference type="Proteomes" id="UP001596142">
    <property type="component" value="Unassembled WGS sequence"/>
</dbReference>
<gene>
    <name evidence="2" type="ORF">ACFPU1_16875</name>
</gene>
<dbReference type="InterPro" id="IPR006120">
    <property type="entry name" value="Resolvase_HTH_dom"/>
</dbReference>
<feature type="domain" description="Resolvase HTH" evidence="1">
    <location>
        <begin position="9"/>
        <end position="46"/>
    </location>
</feature>
<sequence>MATEGYNLYKMHSLAVKLYKESNHTVSEICKITSVPRSSFYRRFNSEKINIL</sequence>
<dbReference type="EMBL" id="JBHSOZ010000016">
    <property type="protein sequence ID" value="MFC5714421.1"/>
    <property type="molecule type" value="Genomic_DNA"/>
</dbReference>
<evidence type="ECO:0000259" key="1">
    <source>
        <dbReference type="Pfam" id="PF02796"/>
    </source>
</evidence>
<dbReference type="RefSeq" id="WP_385943128.1">
    <property type="nucleotide sequence ID" value="NZ_JBHSOZ010000016.1"/>
</dbReference>
<dbReference type="SUPFAM" id="SSF46689">
    <property type="entry name" value="Homeodomain-like"/>
    <property type="match status" value="1"/>
</dbReference>
<evidence type="ECO:0000313" key="2">
    <source>
        <dbReference type="EMBL" id="MFC5714421.1"/>
    </source>
</evidence>
<protein>
    <submittedName>
        <fullName evidence="2">Helix-turn-helix domain-containing protein</fullName>
    </submittedName>
</protein>
<dbReference type="Pfam" id="PF02796">
    <property type="entry name" value="HTH_7"/>
    <property type="match status" value="1"/>
</dbReference>
<accession>A0ABW0YQL6</accession>